<evidence type="ECO:0000313" key="1">
    <source>
        <dbReference type="EMBL" id="RRT52312.1"/>
    </source>
</evidence>
<gene>
    <name evidence="1" type="ORF">B296_00030937</name>
</gene>
<proteinExistence type="predicted"/>
<comment type="caution">
    <text evidence="1">The sequence shown here is derived from an EMBL/GenBank/DDBJ whole genome shotgun (WGS) entry which is preliminary data.</text>
</comment>
<evidence type="ECO:0000313" key="2">
    <source>
        <dbReference type="Proteomes" id="UP000287651"/>
    </source>
</evidence>
<organism evidence="1 2">
    <name type="scientific">Ensete ventricosum</name>
    <name type="common">Abyssinian banana</name>
    <name type="synonym">Musa ensete</name>
    <dbReference type="NCBI Taxonomy" id="4639"/>
    <lineage>
        <taxon>Eukaryota</taxon>
        <taxon>Viridiplantae</taxon>
        <taxon>Streptophyta</taxon>
        <taxon>Embryophyta</taxon>
        <taxon>Tracheophyta</taxon>
        <taxon>Spermatophyta</taxon>
        <taxon>Magnoliopsida</taxon>
        <taxon>Liliopsida</taxon>
        <taxon>Zingiberales</taxon>
        <taxon>Musaceae</taxon>
        <taxon>Ensete</taxon>
    </lineage>
</organism>
<dbReference type="AlphaFoldDB" id="A0A426YKP3"/>
<sequence length="75" mass="8708">MTTKYKSPTSRSSIHSRLDKVIGGRQSIVGSKHNSLYHFRQKFTLSHETKVQKDIMSNKIGIYHKHMRNNGTYIC</sequence>
<dbReference type="EMBL" id="AMZH03011734">
    <property type="protein sequence ID" value="RRT52312.1"/>
    <property type="molecule type" value="Genomic_DNA"/>
</dbReference>
<dbReference type="Proteomes" id="UP000287651">
    <property type="component" value="Unassembled WGS sequence"/>
</dbReference>
<reference evidence="1 2" key="1">
    <citation type="journal article" date="2014" name="Agronomy (Basel)">
        <title>A Draft Genome Sequence for Ensete ventricosum, the Drought-Tolerant Tree Against Hunger.</title>
        <authorList>
            <person name="Harrison J."/>
            <person name="Moore K.A."/>
            <person name="Paszkiewicz K."/>
            <person name="Jones T."/>
            <person name="Grant M."/>
            <person name="Ambacheew D."/>
            <person name="Muzemil S."/>
            <person name="Studholme D.J."/>
        </authorList>
    </citation>
    <scope>NUCLEOTIDE SEQUENCE [LARGE SCALE GENOMIC DNA]</scope>
</reference>
<protein>
    <submittedName>
        <fullName evidence="1">Uncharacterized protein</fullName>
    </submittedName>
</protein>
<name>A0A426YKP3_ENSVE</name>
<accession>A0A426YKP3</accession>